<dbReference type="OrthoDB" id="196847at2759"/>
<dbReference type="InterPro" id="IPR001882">
    <property type="entry name" value="Biotin_BS"/>
</dbReference>
<dbReference type="SMART" id="SM00878">
    <property type="entry name" value="Biotin_carb_C"/>
    <property type="match status" value="1"/>
</dbReference>
<accession>A0A183ABL9</accession>
<evidence type="ECO:0000313" key="10">
    <source>
        <dbReference type="WBParaSite" id="ECPE_0000436601-mRNA-1"/>
    </source>
</evidence>
<dbReference type="SUPFAM" id="SSF56059">
    <property type="entry name" value="Glutathione synthetase ATP-binding domain-like"/>
    <property type="match status" value="1"/>
</dbReference>
<dbReference type="SUPFAM" id="SSF51230">
    <property type="entry name" value="Single hybrid motif"/>
    <property type="match status" value="1"/>
</dbReference>
<dbReference type="InterPro" id="IPR050856">
    <property type="entry name" value="Biotin_carboxylase_complex"/>
</dbReference>
<evidence type="ECO:0000313" key="8">
    <source>
        <dbReference type="EMBL" id="VDP72341.1"/>
    </source>
</evidence>
<evidence type="ECO:0000256" key="3">
    <source>
        <dbReference type="ARBA" id="ARBA00022840"/>
    </source>
</evidence>
<gene>
    <name evidence="8" type="ORF">ECPE_LOCUS4354</name>
</gene>
<dbReference type="PROSITE" id="PS00188">
    <property type="entry name" value="BIOTIN"/>
    <property type="match status" value="1"/>
</dbReference>
<dbReference type="Pfam" id="PF00364">
    <property type="entry name" value="Biotin_lipoyl"/>
    <property type="match status" value="1"/>
</dbReference>
<keyword evidence="3 5" id="KW-0067">ATP-binding</keyword>
<dbReference type="EMBL" id="UZAN01041212">
    <property type="protein sequence ID" value="VDP72341.1"/>
    <property type="molecule type" value="Genomic_DNA"/>
</dbReference>
<dbReference type="PANTHER" id="PTHR18866">
    <property type="entry name" value="CARBOXYLASE:PYRUVATE/ACETYL-COA/PROPIONYL-COA CARBOXYLASE"/>
    <property type="match status" value="1"/>
</dbReference>
<dbReference type="InterPro" id="IPR011764">
    <property type="entry name" value="Biotin_carboxylation_dom"/>
</dbReference>
<dbReference type="Proteomes" id="UP000272942">
    <property type="component" value="Unassembled WGS sequence"/>
</dbReference>
<dbReference type="PROSITE" id="PS00867">
    <property type="entry name" value="CPSASE_2"/>
    <property type="match status" value="1"/>
</dbReference>
<evidence type="ECO:0000256" key="1">
    <source>
        <dbReference type="ARBA" id="ARBA00022598"/>
    </source>
</evidence>
<keyword evidence="2 5" id="KW-0547">Nucleotide-binding</keyword>
<evidence type="ECO:0000256" key="2">
    <source>
        <dbReference type="ARBA" id="ARBA00022741"/>
    </source>
</evidence>
<evidence type="ECO:0000256" key="4">
    <source>
        <dbReference type="ARBA" id="ARBA00023267"/>
    </source>
</evidence>
<feature type="domain" description="ATP-grasp" evidence="6">
    <location>
        <begin position="17"/>
        <end position="140"/>
    </location>
</feature>
<dbReference type="InterPro" id="IPR011054">
    <property type="entry name" value="Rudment_hybrid_motif"/>
</dbReference>
<protein>
    <submittedName>
        <fullName evidence="10">Methylcrotonoyl-CoA carboxylase subunit alpha, mitochondrial</fullName>
    </submittedName>
</protein>
<dbReference type="PROSITE" id="PS50979">
    <property type="entry name" value="BC"/>
    <property type="match status" value="1"/>
</dbReference>
<reference evidence="10" key="1">
    <citation type="submission" date="2016-06" db="UniProtKB">
        <authorList>
            <consortium name="WormBaseParasite"/>
        </authorList>
    </citation>
    <scope>IDENTIFICATION</scope>
</reference>
<organism evidence="10">
    <name type="scientific">Echinostoma caproni</name>
    <dbReference type="NCBI Taxonomy" id="27848"/>
    <lineage>
        <taxon>Eukaryota</taxon>
        <taxon>Metazoa</taxon>
        <taxon>Spiralia</taxon>
        <taxon>Lophotrochozoa</taxon>
        <taxon>Platyhelminthes</taxon>
        <taxon>Trematoda</taxon>
        <taxon>Digenea</taxon>
        <taxon>Plagiorchiida</taxon>
        <taxon>Echinostomata</taxon>
        <taxon>Echinostomatoidea</taxon>
        <taxon>Echinostomatidae</taxon>
        <taxon>Echinostoma</taxon>
    </lineage>
</organism>
<dbReference type="GO" id="GO:0046872">
    <property type="term" value="F:metal ion binding"/>
    <property type="evidence" value="ECO:0007669"/>
    <property type="project" value="InterPro"/>
</dbReference>
<dbReference type="AlphaFoldDB" id="A0A183ABL9"/>
<dbReference type="SUPFAM" id="SSF51246">
    <property type="entry name" value="Rudiment single hybrid motif"/>
    <property type="match status" value="1"/>
</dbReference>
<dbReference type="InterPro" id="IPR011053">
    <property type="entry name" value="Single_hybrid_motif"/>
</dbReference>
<dbReference type="Gene3D" id="3.30.470.20">
    <property type="entry name" value="ATP-grasp fold, B domain"/>
    <property type="match status" value="1"/>
</dbReference>
<keyword evidence="4" id="KW-0092">Biotin</keyword>
<evidence type="ECO:0000313" key="9">
    <source>
        <dbReference type="Proteomes" id="UP000272942"/>
    </source>
</evidence>
<name>A0A183ABL9_9TREM</name>
<evidence type="ECO:0000259" key="7">
    <source>
        <dbReference type="PROSITE" id="PS50979"/>
    </source>
</evidence>
<dbReference type="PROSITE" id="PS50975">
    <property type="entry name" value="ATP_GRASP"/>
    <property type="match status" value="1"/>
</dbReference>
<evidence type="ECO:0000259" key="6">
    <source>
        <dbReference type="PROSITE" id="PS50975"/>
    </source>
</evidence>
<dbReference type="InterPro" id="IPR005482">
    <property type="entry name" value="Biotin_COase_C"/>
</dbReference>
<sequence>MEQLQSARREAMKSFNNDSMLIEQLIIRPRHVEVQIFGDLHGNYVYLWERDCSIQRRHQKIIEEAPAPGLSESTRRAIGEAAVAAARAVNYVGAGTVEFVMNREQQFYFMEMNTRLQVEHPVTEAITQTDLVQWQLEVAAGKPLPIRQQDRIPFVGHAFEARIYAEDCSNPAQMMPTAGALKFLSPPKGSVNYTHINGSVRVDTGVLSGDKISVHYDPMIAKLCVWGETRERALDRMKCALANYQIAGIPTNIDLLQHLISHPGVRSGCVHTEFIKEHLDDLRPASAEIQLGDGASSSSSFLHVAAAVWATLEPILHAASLSSQRAPTSWPSDAFGFRLNLSYTRQFELALNNHPRSIVRVTYPKYGTDSGYRISIVQSPDCSVTADEVSAVVTLLDSPKVDRGLQNYVFQVELALLDPTHTNLNVISRRQCTVTAVHDAEANRLHLFNDTDGSHSEVHLPDAQSYSSDRSVSMYDNALGASGEGDDPSICLSPIPGVIERIFINPNEVVTAGQALVTLIAMKMEYTVRAKVKGQVDRITVSPGDTVGKDQFRNDMCSLVPLEFTAILIGGFFSYTD</sequence>
<dbReference type="Pfam" id="PF02785">
    <property type="entry name" value="Biotin_carb_C"/>
    <property type="match status" value="1"/>
</dbReference>
<dbReference type="CDD" id="cd06850">
    <property type="entry name" value="biotinyl_domain"/>
    <property type="match status" value="1"/>
</dbReference>
<dbReference type="GO" id="GO:0004485">
    <property type="term" value="F:methylcrotonoyl-CoA carboxylase activity"/>
    <property type="evidence" value="ECO:0007669"/>
    <property type="project" value="TreeGrafter"/>
</dbReference>
<reference evidence="8 9" key="2">
    <citation type="submission" date="2018-11" db="EMBL/GenBank/DDBJ databases">
        <authorList>
            <consortium name="Pathogen Informatics"/>
        </authorList>
    </citation>
    <scope>NUCLEOTIDE SEQUENCE [LARGE SCALE GENOMIC DNA]</scope>
    <source>
        <strain evidence="8 9">Egypt</strain>
    </source>
</reference>
<dbReference type="PANTHER" id="PTHR18866:SF33">
    <property type="entry name" value="METHYLCROTONOYL-COA CARBOXYLASE SUBUNIT ALPHA, MITOCHONDRIAL-RELATED"/>
    <property type="match status" value="1"/>
</dbReference>
<dbReference type="WBParaSite" id="ECPE_0000436601-mRNA-1">
    <property type="protein sequence ID" value="ECPE_0000436601-mRNA-1"/>
    <property type="gene ID" value="ECPE_0000436601"/>
</dbReference>
<dbReference type="Pfam" id="PF02786">
    <property type="entry name" value="CPSase_L_D2"/>
    <property type="match status" value="1"/>
</dbReference>
<dbReference type="InterPro" id="IPR005479">
    <property type="entry name" value="CPAse_ATP-bd"/>
</dbReference>
<dbReference type="Gene3D" id="2.40.50.100">
    <property type="match status" value="1"/>
</dbReference>
<feature type="domain" description="Biotin carboxylation" evidence="7">
    <location>
        <begin position="1"/>
        <end position="280"/>
    </location>
</feature>
<evidence type="ECO:0000256" key="5">
    <source>
        <dbReference type="PROSITE-ProRule" id="PRU00409"/>
    </source>
</evidence>
<proteinExistence type="predicted"/>
<keyword evidence="9" id="KW-1185">Reference proteome</keyword>
<dbReference type="InterPro" id="IPR011761">
    <property type="entry name" value="ATP-grasp"/>
</dbReference>
<dbReference type="InterPro" id="IPR000089">
    <property type="entry name" value="Biotin_lipoyl"/>
</dbReference>
<keyword evidence="1" id="KW-0436">Ligase</keyword>
<dbReference type="GO" id="GO:0005739">
    <property type="term" value="C:mitochondrion"/>
    <property type="evidence" value="ECO:0007669"/>
    <property type="project" value="TreeGrafter"/>
</dbReference>
<dbReference type="GO" id="GO:0005524">
    <property type="term" value="F:ATP binding"/>
    <property type="evidence" value="ECO:0007669"/>
    <property type="project" value="UniProtKB-UniRule"/>
</dbReference>